<name>A0A9D4XYI6_PEA</name>
<evidence type="ECO:0000256" key="5">
    <source>
        <dbReference type="ARBA" id="ARBA00023163"/>
    </source>
</evidence>
<feature type="compositionally biased region" description="Low complexity" evidence="7">
    <location>
        <begin position="8"/>
        <end position="18"/>
    </location>
</feature>
<comment type="caution">
    <text evidence="9">The sequence shown here is derived from an EMBL/GenBank/DDBJ whole genome shotgun (WGS) entry which is preliminary data.</text>
</comment>
<dbReference type="Gramene" id="Psat3g138240.1">
    <property type="protein sequence ID" value="Psat3g138240.1.cds"/>
    <property type="gene ID" value="Psat3g138240"/>
</dbReference>
<dbReference type="AlphaFoldDB" id="A0A9D4XYI6"/>
<feature type="domain" description="WRKY" evidence="8">
    <location>
        <begin position="236"/>
        <end position="300"/>
    </location>
</feature>
<evidence type="ECO:0000256" key="2">
    <source>
        <dbReference type="ARBA" id="ARBA00022737"/>
    </source>
</evidence>
<dbReference type="OrthoDB" id="2021103at2759"/>
<accession>A0A9D4XYI6</accession>
<dbReference type="FunFam" id="2.20.25.80:FF:000001">
    <property type="entry name" value="WRKY transcription factor 33"/>
    <property type="match status" value="1"/>
</dbReference>
<feature type="compositionally biased region" description="Polar residues" evidence="7">
    <location>
        <begin position="345"/>
        <end position="356"/>
    </location>
</feature>
<protein>
    <recommendedName>
        <fullName evidence="8">WRKY domain-containing protein</fullName>
    </recommendedName>
</protein>
<keyword evidence="4" id="KW-0238">DNA-binding</keyword>
<evidence type="ECO:0000256" key="3">
    <source>
        <dbReference type="ARBA" id="ARBA00023015"/>
    </source>
</evidence>
<dbReference type="PANTHER" id="PTHR31221:SF193">
    <property type="entry name" value="WRKY TRANSCRIPTION FACTOR PROTEIN 1-RELATED"/>
    <property type="match status" value="1"/>
</dbReference>
<dbReference type="Gramene" id="Psat03G0342500-T1">
    <property type="protein sequence ID" value="KAI5428434.1"/>
    <property type="gene ID" value="KIW84_033425"/>
</dbReference>
<evidence type="ECO:0000256" key="1">
    <source>
        <dbReference type="ARBA" id="ARBA00004123"/>
    </source>
</evidence>
<comment type="subcellular location">
    <subcellularLocation>
        <location evidence="1">Nucleus</location>
    </subcellularLocation>
</comment>
<dbReference type="InterPro" id="IPR036576">
    <property type="entry name" value="WRKY_dom_sf"/>
</dbReference>
<dbReference type="Proteomes" id="UP001058974">
    <property type="component" value="Chromosome 3"/>
</dbReference>
<dbReference type="PROSITE" id="PS50811">
    <property type="entry name" value="WRKY"/>
    <property type="match status" value="2"/>
</dbReference>
<evidence type="ECO:0000259" key="8">
    <source>
        <dbReference type="PROSITE" id="PS50811"/>
    </source>
</evidence>
<dbReference type="GO" id="GO:0003700">
    <property type="term" value="F:DNA-binding transcription factor activity"/>
    <property type="evidence" value="ECO:0007669"/>
    <property type="project" value="InterPro"/>
</dbReference>
<dbReference type="Gene3D" id="2.20.25.80">
    <property type="entry name" value="WRKY domain"/>
    <property type="match status" value="2"/>
</dbReference>
<sequence length="709" mass="79116">MEPDKNESNMNNSMNENKNGGDGNIVSDPRGERFFDFPCKRSLAERRGFNKNATITPLVSLPACSPHLTIPPGISPAALLDSPVMLPNSQVMPSPTTGSFSMLQPPMLTSITKDEANMDISTSSDFNSNSLNQGCNNYHMMNGEYKEDQIFVQDQLPIDFPFSEDFSNNFFKNNGFLFHNDLKLEDLMIDNIDVPISHSEEVSDESNLLENSIPVADDIGRQHVLEVEQKETGYATGTKNTDDGYNWRKYGQKQVKGSEFPRSYYKCTQSTCEVKKKVERSHDGQITEIIYKGNHNHERPHSNRRGSIIPLNDEISETAEANDKVNSREKDVNHSSKMKLEDQGRTSPPSFTTEHSNPAKRGRSLGVFESDEAQENSSALVNHDGNKDGSTQMVLPNEDSAEDGESELKRRKKESYPAEHLLPARAIREPRVVVQIESEIDILDDGYRWRKYGQKVVKGNPNPRSYYKCTSAGCNVRKHVERASHNLKFVITTYEGKHNHEVPTAKNNNHINSNDFGSHSSGANGLHGSAGILKSETHQPIASHFDRKPDFSDEFVRSSLMGSFANDMKFGPSSMAQMPYSSLDNIVPYGCSYGTNLECGVAPQVGHMPPIFPEFPMPLPLNLPSSGNFSLDGINLNYGKPMNYVQSYLSNQQMRDFDTGLLRPKEELNDDALYTSCPSSFDHASSSLNPPSTSPPQSIYQSLMHNFPS</sequence>
<feature type="compositionally biased region" description="Basic and acidic residues" evidence="7">
    <location>
        <begin position="321"/>
        <end position="344"/>
    </location>
</feature>
<keyword evidence="5" id="KW-0804">Transcription</keyword>
<dbReference type="SUPFAM" id="SSF118290">
    <property type="entry name" value="WRKY DNA-binding domain"/>
    <property type="match status" value="2"/>
</dbReference>
<dbReference type="PANTHER" id="PTHR31221">
    <property type="entry name" value="WRKY TRANSCRIPTION FACTOR PROTEIN 1-RELATED"/>
    <property type="match status" value="1"/>
</dbReference>
<gene>
    <name evidence="9" type="ORF">KIW84_033425</name>
</gene>
<evidence type="ECO:0000256" key="7">
    <source>
        <dbReference type="SAM" id="MobiDB-lite"/>
    </source>
</evidence>
<feature type="region of interest" description="Disordered" evidence="7">
    <location>
        <begin position="1"/>
        <end position="29"/>
    </location>
</feature>
<dbReference type="Pfam" id="PF03106">
    <property type="entry name" value="WRKY"/>
    <property type="match status" value="2"/>
</dbReference>
<organism evidence="9 10">
    <name type="scientific">Pisum sativum</name>
    <name type="common">Garden pea</name>
    <name type="synonym">Lathyrus oleraceus</name>
    <dbReference type="NCBI Taxonomy" id="3888"/>
    <lineage>
        <taxon>Eukaryota</taxon>
        <taxon>Viridiplantae</taxon>
        <taxon>Streptophyta</taxon>
        <taxon>Embryophyta</taxon>
        <taxon>Tracheophyta</taxon>
        <taxon>Spermatophyta</taxon>
        <taxon>Magnoliopsida</taxon>
        <taxon>eudicotyledons</taxon>
        <taxon>Gunneridae</taxon>
        <taxon>Pentapetalae</taxon>
        <taxon>rosids</taxon>
        <taxon>fabids</taxon>
        <taxon>Fabales</taxon>
        <taxon>Fabaceae</taxon>
        <taxon>Papilionoideae</taxon>
        <taxon>50 kb inversion clade</taxon>
        <taxon>NPAAA clade</taxon>
        <taxon>Hologalegina</taxon>
        <taxon>IRL clade</taxon>
        <taxon>Fabeae</taxon>
        <taxon>Lathyrus</taxon>
    </lineage>
</organism>
<dbReference type="InterPro" id="IPR003657">
    <property type="entry name" value="WRKY_dom"/>
</dbReference>
<keyword evidence="6" id="KW-0539">Nucleus</keyword>
<dbReference type="FunFam" id="2.20.25.80:FF:000006">
    <property type="entry name" value="WRKY transcription factor"/>
    <property type="match status" value="1"/>
</dbReference>
<proteinExistence type="predicted"/>
<dbReference type="EMBL" id="JAMSHJ010000003">
    <property type="protein sequence ID" value="KAI5428434.1"/>
    <property type="molecule type" value="Genomic_DNA"/>
</dbReference>
<dbReference type="GO" id="GO:0043565">
    <property type="term" value="F:sequence-specific DNA binding"/>
    <property type="evidence" value="ECO:0007669"/>
    <property type="project" value="InterPro"/>
</dbReference>
<keyword evidence="3" id="KW-0805">Transcription regulation</keyword>
<dbReference type="SMART" id="SM00774">
    <property type="entry name" value="WRKY"/>
    <property type="match status" value="2"/>
</dbReference>
<evidence type="ECO:0000256" key="6">
    <source>
        <dbReference type="ARBA" id="ARBA00023242"/>
    </source>
</evidence>
<keyword evidence="2" id="KW-0677">Repeat</keyword>
<keyword evidence="10" id="KW-1185">Reference proteome</keyword>
<dbReference type="InterPro" id="IPR044810">
    <property type="entry name" value="WRKY_plant"/>
</dbReference>
<reference evidence="9 10" key="1">
    <citation type="journal article" date="2022" name="Nat. Genet.">
        <title>Improved pea reference genome and pan-genome highlight genomic features and evolutionary characteristics.</title>
        <authorList>
            <person name="Yang T."/>
            <person name="Liu R."/>
            <person name="Luo Y."/>
            <person name="Hu S."/>
            <person name="Wang D."/>
            <person name="Wang C."/>
            <person name="Pandey M.K."/>
            <person name="Ge S."/>
            <person name="Xu Q."/>
            <person name="Li N."/>
            <person name="Li G."/>
            <person name="Huang Y."/>
            <person name="Saxena R.K."/>
            <person name="Ji Y."/>
            <person name="Li M."/>
            <person name="Yan X."/>
            <person name="He Y."/>
            <person name="Liu Y."/>
            <person name="Wang X."/>
            <person name="Xiang C."/>
            <person name="Varshney R.K."/>
            <person name="Ding H."/>
            <person name="Gao S."/>
            <person name="Zong X."/>
        </authorList>
    </citation>
    <scope>NUCLEOTIDE SEQUENCE [LARGE SCALE GENOMIC DNA]</scope>
    <source>
        <strain evidence="9 10">cv. Zhongwan 6</strain>
    </source>
</reference>
<evidence type="ECO:0000313" key="9">
    <source>
        <dbReference type="EMBL" id="KAI5428434.1"/>
    </source>
</evidence>
<feature type="region of interest" description="Disordered" evidence="7">
    <location>
        <begin position="291"/>
        <end position="310"/>
    </location>
</feature>
<evidence type="ECO:0000256" key="4">
    <source>
        <dbReference type="ARBA" id="ARBA00023125"/>
    </source>
</evidence>
<feature type="region of interest" description="Disordered" evidence="7">
    <location>
        <begin position="318"/>
        <end position="416"/>
    </location>
</feature>
<feature type="domain" description="WRKY" evidence="8">
    <location>
        <begin position="438"/>
        <end position="503"/>
    </location>
</feature>
<evidence type="ECO:0000313" key="10">
    <source>
        <dbReference type="Proteomes" id="UP001058974"/>
    </source>
</evidence>
<dbReference type="GO" id="GO:0005634">
    <property type="term" value="C:nucleus"/>
    <property type="evidence" value="ECO:0007669"/>
    <property type="project" value="UniProtKB-SubCell"/>
</dbReference>